<proteinExistence type="predicted"/>
<evidence type="ECO:0000313" key="2">
    <source>
        <dbReference type="EMBL" id="SFN29199.1"/>
    </source>
</evidence>
<dbReference type="SUPFAM" id="SSF159894">
    <property type="entry name" value="YgaC/TfoX-N like"/>
    <property type="match status" value="1"/>
</dbReference>
<dbReference type="RefSeq" id="WP_075020008.1">
    <property type="nucleotide sequence ID" value="NZ_FOVH01000001.1"/>
</dbReference>
<evidence type="ECO:0000313" key="3">
    <source>
        <dbReference type="Proteomes" id="UP000183413"/>
    </source>
</evidence>
<dbReference type="Gene3D" id="3.30.1460.30">
    <property type="entry name" value="YgaC/TfoX-N like chaperone"/>
    <property type="match status" value="1"/>
</dbReference>
<gene>
    <name evidence="2" type="ORF">SAMN04489713_1011017</name>
</gene>
<dbReference type="InParanoid" id="A0A1I4XVC7"/>
<dbReference type="OrthoDB" id="214902at2"/>
<dbReference type="STRING" id="1993.SAMN04489713_1011017"/>
<dbReference type="EMBL" id="FOVH01000001">
    <property type="protein sequence ID" value="SFN29199.1"/>
    <property type="molecule type" value="Genomic_DNA"/>
</dbReference>
<sequence length="110" mass="12081">MSYDEKLAERVRDMLQGRPGMTQKRMFGGIAWLVDGNMSVVVRSEGDLMVRVAPDDHDTMLAEPGTATMVMRGRPLRGWITVAPDACATPSALTTWVERGLAYAATLPEK</sequence>
<reference evidence="2 3" key="1">
    <citation type="submission" date="2016-10" db="EMBL/GenBank/DDBJ databases">
        <authorList>
            <person name="de Groot N.N."/>
        </authorList>
    </citation>
    <scope>NUCLEOTIDE SEQUENCE [LARGE SCALE GENOMIC DNA]</scope>
    <source>
        <strain evidence="2 3">DSM 43067</strain>
    </source>
</reference>
<protein>
    <submittedName>
        <fullName evidence="2">Transcriptional regulator of competence genes, TfoX/Sxy family</fullName>
    </submittedName>
</protein>
<keyword evidence="3" id="KW-1185">Reference proteome</keyword>
<dbReference type="eggNOG" id="COG3070">
    <property type="taxonomic scope" value="Bacteria"/>
</dbReference>
<organism evidence="2 3">
    <name type="scientific">Actinomadura madurae</name>
    <dbReference type="NCBI Taxonomy" id="1993"/>
    <lineage>
        <taxon>Bacteria</taxon>
        <taxon>Bacillati</taxon>
        <taxon>Actinomycetota</taxon>
        <taxon>Actinomycetes</taxon>
        <taxon>Streptosporangiales</taxon>
        <taxon>Thermomonosporaceae</taxon>
        <taxon>Actinomadura</taxon>
    </lineage>
</organism>
<feature type="domain" description="TfoX N-terminal" evidence="1">
    <location>
        <begin position="14"/>
        <end position="102"/>
    </location>
</feature>
<name>A0A1I4XVC7_9ACTN</name>
<dbReference type="AlphaFoldDB" id="A0A1I4XVC7"/>
<dbReference type="InterPro" id="IPR007076">
    <property type="entry name" value="TfoX_N"/>
</dbReference>
<dbReference type="Pfam" id="PF04993">
    <property type="entry name" value="TfoX_N"/>
    <property type="match status" value="1"/>
</dbReference>
<accession>A0A1I4XVC7</accession>
<dbReference type="Proteomes" id="UP000183413">
    <property type="component" value="Unassembled WGS sequence"/>
</dbReference>
<evidence type="ECO:0000259" key="1">
    <source>
        <dbReference type="Pfam" id="PF04993"/>
    </source>
</evidence>